<dbReference type="AlphaFoldDB" id="A0A172YH05"/>
<evidence type="ECO:0000313" key="2">
    <source>
        <dbReference type="EMBL" id="ANF58534.1"/>
    </source>
</evidence>
<dbReference type="InterPro" id="IPR029058">
    <property type="entry name" value="AB_hydrolase_fold"/>
</dbReference>
<dbReference type="InterPro" id="IPR050228">
    <property type="entry name" value="Carboxylesterase_BioH"/>
</dbReference>
<accession>A0A172YH05</accession>
<name>A0A172YH05_9GAMM</name>
<keyword evidence="3" id="KW-1185">Reference proteome</keyword>
<dbReference type="EMBL" id="CP015243">
    <property type="protein sequence ID" value="ANF58534.1"/>
    <property type="molecule type" value="Genomic_DNA"/>
</dbReference>
<dbReference type="PANTHER" id="PTHR43194:SF2">
    <property type="entry name" value="PEROXISOMAL MEMBRANE PROTEIN LPX1"/>
    <property type="match status" value="1"/>
</dbReference>
<dbReference type="KEGG" id="haa:A5892_14515"/>
<dbReference type="SUPFAM" id="SSF53474">
    <property type="entry name" value="alpha/beta-Hydrolases"/>
    <property type="match status" value="1"/>
</dbReference>
<reference evidence="2 3" key="1">
    <citation type="submission" date="2016-04" db="EMBL/GenBank/DDBJ databases">
        <title>Complete Genome Sequence of Halotalea alkalilenta IHB B 13600.</title>
        <authorList>
            <person name="Swarnkar M.K."/>
            <person name="Sharma A."/>
            <person name="Kaushal K."/>
            <person name="Soni R."/>
            <person name="Rana S."/>
            <person name="Singh A.K."/>
            <person name="Gulati A."/>
        </authorList>
    </citation>
    <scope>NUCLEOTIDE SEQUENCE [LARGE SCALE GENOMIC DNA]</scope>
    <source>
        <strain evidence="2 3">IHB B 13600</strain>
    </source>
</reference>
<sequence>MATGLGLSEGVLALEEQDLFWKRVDIESAGGTALLLLHGAGVAGGLTWGPMIELIAPRPTLLVPDLRGAGRSRDPDGIERPFTIDQVVEDIVALLDDQRVERCEVVGYSFGGLVAMRLKQRLGERIESTTLIEPGLLERADQAEMRCVRQGYHRAAARVRSGTEVEAGIVDFLDLIAPRRSRHPYIERVAIARLAERPLGFANALDCLAQAVCRLDCEEVIAAQRHVLCLVGGKSPETLRDYHHALAAARDDWECVEIGGADHSLPFQKPRRIAALLDRASAMRAASLR</sequence>
<dbReference type="Pfam" id="PF12697">
    <property type="entry name" value="Abhydrolase_6"/>
    <property type="match status" value="1"/>
</dbReference>
<dbReference type="RefSeq" id="WP_064123402.1">
    <property type="nucleotide sequence ID" value="NZ_CP015243.1"/>
</dbReference>
<dbReference type="Proteomes" id="UP000077875">
    <property type="component" value="Chromosome"/>
</dbReference>
<dbReference type="STRING" id="376489.A5892_14515"/>
<feature type="domain" description="AB hydrolase-1" evidence="1">
    <location>
        <begin position="34"/>
        <end position="275"/>
    </location>
</feature>
<dbReference type="GO" id="GO:0016787">
    <property type="term" value="F:hydrolase activity"/>
    <property type="evidence" value="ECO:0007669"/>
    <property type="project" value="UniProtKB-KW"/>
</dbReference>
<evidence type="ECO:0000259" key="1">
    <source>
        <dbReference type="Pfam" id="PF12697"/>
    </source>
</evidence>
<proteinExistence type="predicted"/>
<dbReference type="InterPro" id="IPR000073">
    <property type="entry name" value="AB_hydrolase_1"/>
</dbReference>
<evidence type="ECO:0000313" key="3">
    <source>
        <dbReference type="Proteomes" id="UP000077875"/>
    </source>
</evidence>
<protein>
    <submittedName>
        <fullName evidence="2">Alpha/beta hydrolase</fullName>
    </submittedName>
</protein>
<dbReference type="PANTHER" id="PTHR43194">
    <property type="entry name" value="HYDROLASE ALPHA/BETA FOLD FAMILY"/>
    <property type="match status" value="1"/>
</dbReference>
<keyword evidence="2" id="KW-0378">Hydrolase</keyword>
<gene>
    <name evidence="2" type="ORF">A5892_14515</name>
</gene>
<organism evidence="2 3">
    <name type="scientific">Halotalea alkalilenta</name>
    <dbReference type="NCBI Taxonomy" id="376489"/>
    <lineage>
        <taxon>Bacteria</taxon>
        <taxon>Pseudomonadati</taxon>
        <taxon>Pseudomonadota</taxon>
        <taxon>Gammaproteobacteria</taxon>
        <taxon>Oceanospirillales</taxon>
        <taxon>Halomonadaceae</taxon>
        <taxon>Halotalea</taxon>
    </lineage>
</organism>
<dbReference type="Gene3D" id="3.40.50.1820">
    <property type="entry name" value="alpha/beta hydrolase"/>
    <property type="match status" value="1"/>
</dbReference>